<dbReference type="EMBL" id="CP036298">
    <property type="protein sequence ID" value="QDV25233.1"/>
    <property type="molecule type" value="Genomic_DNA"/>
</dbReference>
<keyword evidence="2" id="KW-0812">Transmembrane</keyword>
<keyword evidence="2" id="KW-0472">Membrane</keyword>
<dbReference type="AlphaFoldDB" id="A0A518G9I2"/>
<evidence type="ECO:0000256" key="2">
    <source>
        <dbReference type="SAM" id="Phobius"/>
    </source>
</evidence>
<dbReference type="InterPro" id="IPR036691">
    <property type="entry name" value="Endo/exonu/phosph_ase_sf"/>
</dbReference>
<proteinExistence type="predicted"/>
<dbReference type="SUPFAM" id="SSF56219">
    <property type="entry name" value="DNase I-like"/>
    <property type="match status" value="1"/>
</dbReference>
<dbReference type="Proteomes" id="UP000318017">
    <property type="component" value="Chromosome"/>
</dbReference>
<evidence type="ECO:0000313" key="5">
    <source>
        <dbReference type="Proteomes" id="UP000318017"/>
    </source>
</evidence>
<sequence>MELIGSIAGRCLLLVLVVMTVLPLWRVGSWPVRLCDFFRLQISVLAIGLLLAFLIVAWQTDWSYELGAGVLLAVLIAGWQISHFVRYTPLWPLEVSDAPADARPIRLAVVNLKVENQAKQSVVQQLQDLEVDLLLLIEFNAAWAEALSTLEDQYPHRQGVEHEDGVGLMLWSQLPLENAEVRYLVSESRPSIFTQISVDEHAINYVGLHPLPPGLPDDEDGGRHDSNVRDAELMLVADIVAKDPDASWIVSGDFNDVAWSRTTRLFQRISGLKDPRVGRGFYNTYHAEYPWIRFPIDQVFVSSNGRIAEMGRFHPAGSDHFAITATISFVHQPAANPTASPSEREDAEEMVEKGLEDAT</sequence>
<dbReference type="Pfam" id="PF03372">
    <property type="entry name" value="Exo_endo_phos"/>
    <property type="match status" value="1"/>
</dbReference>
<evidence type="ECO:0000259" key="3">
    <source>
        <dbReference type="Pfam" id="PF03372"/>
    </source>
</evidence>
<accession>A0A518G9I2</accession>
<keyword evidence="5" id="KW-1185">Reference proteome</keyword>
<keyword evidence="2" id="KW-1133">Transmembrane helix</keyword>
<feature type="region of interest" description="Disordered" evidence="1">
    <location>
        <begin position="333"/>
        <end position="359"/>
    </location>
</feature>
<name>A0A518G9I2_9BACT</name>
<feature type="domain" description="Endonuclease/exonuclease/phosphatase" evidence="3">
    <location>
        <begin position="117"/>
        <end position="320"/>
    </location>
</feature>
<dbReference type="GO" id="GO:0003824">
    <property type="term" value="F:catalytic activity"/>
    <property type="evidence" value="ECO:0007669"/>
    <property type="project" value="InterPro"/>
</dbReference>
<protein>
    <recommendedName>
        <fullName evidence="3">Endonuclease/exonuclease/phosphatase domain-containing protein</fullName>
    </recommendedName>
</protein>
<reference evidence="4 5" key="1">
    <citation type="submission" date="2019-02" db="EMBL/GenBank/DDBJ databases">
        <title>Deep-cultivation of Planctomycetes and their phenomic and genomic characterization uncovers novel biology.</title>
        <authorList>
            <person name="Wiegand S."/>
            <person name="Jogler M."/>
            <person name="Boedeker C."/>
            <person name="Pinto D."/>
            <person name="Vollmers J."/>
            <person name="Rivas-Marin E."/>
            <person name="Kohn T."/>
            <person name="Peeters S.H."/>
            <person name="Heuer A."/>
            <person name="Rast P."/>
            <person name="Oberbeckmann S."/>
            <person name="Bunk B."/>
            <person name="Jeske O."/>
            <person name="Meyerdierks A."/>
            <person name="Storesund J.E."/>
            <person name="Kallscheuer N."/>
            <person name="Luecker S."/>
            <person name="Lage O.M."/>
            <person name="Pohl T."/>
            <person name="Merkel B.J."/>
            <person name="Hornburger P."/>
            <person name="Mueller R.-W."/>
            <person name="Bruemmer F."/>
            <person name="Labrenz M."/>
            <person name="Spormann A.M."/>
            <person name="Op den Camp H."/>
            <person name="Overmann J."/>
            <person name="Amann R."/>
            <person name="Jetten M.S.M."/>
            <person name="Mascher T."/>
            <person name="Medema M.H."/>
            <person name="Devos D.P."/>
            <person name="Kaster A.-K."/>
            <person name="Ovreas L."/>
            <person name="Rohde M."/>
            <person name="Galperin M.Y."/>
            <person name="Jogler C."/>
        </authorList>
    </citation>
    <scope>NUCLEOTIDE SEQUENCE [LARGE SCALE GENOMIC DNA]</scope>
    <source>
        <strain evidence="4 5">Q31a</strain>
    </source>
</reference>
<organism evidence="4 5">
    <name type="scientific">Aureliella helgolandensis</name>
    <dbReference type="NCBI Taxonomy" id="2527968"/>
    <lineage>
        <taxon>Bacteria</taxon>
        <taxon>Pseudomonadati</taxon>
        <taxon>Planctomycetota</taxon>
        <taxon>Planctomycetia</taxon>
        <taxon>Pirellulales</taxon>
        <taxon>Pirellulaceae</taxon>
        <taxon>Aureliella</taxon>
    </lineage>
</organism>
<dbReference type="KEGG" id="ahel:Q31a_35560"/>
<feature type="compositionally biased region" description="Basic and acidic residues" evidence="1">
    <location>
        <begin position="350"/>
        <end position="359"/>
    </location>
</feature>
<gene>
    <name evidence="4" type="ORF">Q31a_35560</name>
</gene>
<dbReference type="Gene3D" id="3.60.10.10">
    <property type="entry name" value="Endonuclease/exonuclease/phosphatase"/>
    <property type="match status" value="1"/>
</dbReference>
<feature type="transmembrane region" description="Helical" evidence="2">
    <location>
        <begin position="6"/>
        <end position="25"/>
    </location>
</feature>
<feature type="transmembrane region" description="Helical" evidence="2">
    <location>
        <begin position="37"/>
        <end position="58"/>
    </location>
</feature>
<dbReference type="InterPro" id="IPR005135">
    <property type="entry name" value="Endo/exonuclease/phosphatase"/>
</dbReference>
<feature type="transmembrane region" description="Helical" evidence="2">
    <location>
        <begin position="64"/>
        <end position="81"/>
    </location>
</feature>
<evidence type="ECO:0000256" key="1">
    <source>
        <dbReference type="SAM" id="MobiDB-lite"/>
    </source>
</evidence>
<evidence type="ECO:0000313" key="4">
    <source>
        <dbReference type="EMBL" id="QDV25233.1"/>
    </source>
</evidence>